<dbReference type="Proteomes" id="UP001067231">
    <property type="component" value="Unassembled WGS sequence"/>
</dbReference>
<gene>
    <name evidence="3" type="ORF">OJ253_404</name>
</gene>
<dbReference type="AlphaFoldDB" id="A0A9D5DJC6"/>
<accession>A0A9D5DJC6</accession>
<name>A0A9D5DJC6_9CRYT</name>
<keyword evidence="1" id="KW-0812">Transmembrane</keyword>
<comment type="caution">
    <text evidence="3">The sequence shown here is derived from an EMBL/GenBank/DDBJ whole genome shotgun (WGS) entry which is preliminary data.</text>
</comment>
<evidence type="ECO:0008006" key="4">
    <source>
        <dbReference type="Google" id="ProtNLM"/>
    </source>
</evidence>
<protein>
    <recommendedName>
        <fullName evidence="4">CcmD family protein</fullName>
    </recommendedName>
</protein>
<dbReference type="OrthoDB" id="341378at2759"/>
<feature type="transmembrane region" description="Helical" evidence="1">
    <location>
        <begin position="33"/>
        <end position="53"/>
    </location>
</feature>
<organism evidence="3">
    <name type="scientific">Cryptosporidium canis</name>
    <dbReference type="NCBI Taxonomy" id="195482"/>
    <lineage>
        <taxon>Eukaryota</taxon>
        <taxon>Sar</taxon>
        <taxon>Alveolata</taxon>
        <taxon>Apicomplexa</taxon>
        <taxon>Conoidasida</taxon>
        <taxon>Coccidia</taxon>
        <taxon>Eucoccidiorida</taxon>
        <taxon>Eimeriorina</taxon>
        <taxon>Cryptosporidiidae</taxon>
        <taxon>Cryptosporidium</taxon>
    </lineage>
</organism>
<reference evidence="3" key="1">
    <citation type="submission" date="2022-10" db="EMBL/GenBank/DDBJ databases">
        <title>Adaptive evolution leads to modifications in subtelomeric GC content in a zoonotic Cryptosporidium species.</title>
        <authorList>
            <person name="Li J."/>
            <person name="Feng Y."/>
            <person name="Xiao L."/>
        </authorList>
    </citation>
    <scope>NUCLEOTIDE SEQUENCE</scope>
    <source>
        <strain evidence="3">33844</strain>
    </source>
</reference>
<sequence>MNRIFNSVVFLFLGLFCAAKAQSVPRDTTSIQITLWLCVSLVATLVAFLYFMIKTAPNTGRDPLLNMRIKSEADKSK</sequence>
<proteinExistence type="predicted"/>
<keyword evidence="1" id="KW-1133">Transmembrane helix</keyword>
<evidence type="ECO:0000256" key="1">
    <source>
        <dbReference type="SAM" id="Phobius"/>
    </source>
</evidence>
<feature type="signal peptide" evidence="2">
    <location>
        <begin position="1"/>
        <end position="21"/>
    </location>
</feature>
<keyword evidence="1" id="KW-0472">Membrane</keyword>
<dbReference type="EMBL" id="JAPCXC010000004">
    <property type="protein sequence ID" value="KAJ1613159.1"/>
    <property type="molecule type" value="Genomic_DNA"/>
</dbReference>
<feature type="chain" id="PRO_5039566151" description="CcmD family protein" evidence="2">
    <location>
        <begin position="22"/>
        <end position="77"/>
    </location>
</feature>
<evidence type="ECO:0000313" key="3">
    <source>
        <dbReference type="EMBL" id="KAJ1613159.1"/>
    </source>
</evidence>
<keyword evidence="2" id="KW-0732">Signal</keyword>
<evidence type="ECO:0000256" key="2">
    <source>
        <dbReference type="SAM" id="SignalP"/>
    </source>
</evidence>